<accession>A0A5Q0UH63</accession>
<proteinExistence type="predicted"/>
<dbReference type="AlphaFoldDB" id="A0A5Q0UH63"/>
<evidence type="ECO:0008006" key="3">
    <source>
        <dbReference type="Google" id="ProtNLM"/>
    </source>
</evidence>
<dbReference type="SUPFAM" id="SSF143011">
    <property type="entry name" value="RelE-like"/>
    <property type="match status" value="1"/>
</dbReference>
<dbReference type="Proteomes" id="UP000377803">
    <property type="component" value="Chromosome"/>
</dbReference>
<reference evidence="2" key="1">
    <citation type="submission" date="2019-05" db="EMBL/GenBank/DDBJ databases">
        <title>Candidatus Nanohalobium constans, a novel model system to study the DPANN nano-sized archaea: genomic and physiological characterization of a nanoarchaeon co-cultured with its chitinotrophic host.</title>
        <authorList>
            <person name="La Cono V."/>
            <person name="Arcadi E."/>
            <person name="Crisafi F."/>
            <person name="Denaro R."/>
            <person name="La Spada G."/>
            <person name="Messina E."/>
            <person name="Smedile F."/>
            <person name="Toshchakov S.V."/>
            <person name="Shevchenko M.A."/>
            <person name="Golyshin P.N."/>
            <person name="Golyshina O.V."/>
            <person name="Ferrer M."/>
            <person name="Rohde M."/>
            <person name="Mushegian A."/>
            <person name="Sorokin D.Y."/>
            <person name="Giuliano L."/>
            <person name="Yakimov M.M."/>
        </authorList>
    </citation>
    <scope>NUCLEOTIDE SEQUENCE [LARGE SCALE GENOMIC DNA]</scope>
    <source>
        <strain evidence="2">LC1Nh</strain>
    </source>
</reference>
<evidence type="ECO:0000313" key="2">
    <source>
        <dbReference type="Proteomes" id="UP000377803"/>
    </source>
</evidence>
<dbReference type="KEGG" id="ncon:LC1Nh_1054"/>
<dbReference type="Gene3D" id="3.30.2310.20">
    <property type="entry name" value="RelE-like"/>
    <property type="match status" value="1"/>
</dbReference>
<dbReference type="RefSeq" id="WP_153550671.1">
    <property type="nucleotide sequence ID" value="NZ_CP040089.1"/>
</dbReference>
<gene>
    <name evidence="1" type="ORF">LC1Nh_1054</name>
</gene>
<dbReference type="GeneID" id="42365449"/>
<evidence type="ECO:0000313" key="1">
    <source>
        <dbReference type="EMBL" id="QGA80926.1"/>
    </source>
</evidence>
<protein>
    <recommendedName>
        <fullName evidence="3">Type II toxin-antitoxin system RelE/ParE family toxin</fullName>
    </recommendedName>
</protein>
<keyword evidence="2" id="KW-1185">Reference proteome</keyword>
<name>A0A5Q0UH63_9ARCH</name>
<dbReference type="EMBL" id="CP040089">
    <property type="protein sequence ID" value="QGA80926.1"/>
    <property type="molecule type" value="Genomic_DNA"/>
</dbReference>
<sequence>MDIKWNSEAEKEFLQLPGHVQKKLKSYIEKLPEKGLDWSKVSFIKREDIGLDVYRIKVMRGRDRELNHRVIFDVEGQNYVIYKVGPRPGFYQEENLREVEKRI</sequence>
<dbReference type="InterPro" id="IPR035093">
    <property type="entry name" value="RelE/ParE_toxin_dom_sf"/>
</dbReference>
<organism evidence="1 2">
    <name type="scientific">Candidatus Nanohalobium constans</name>
    <dbReference type="NCBI Taxonomy" id="2565781"/>
    <lineage>
        <taxon>Archaea</taxon>
        <taxon>Candidatus Nanohalarchaeota</taxon>
        <taxon>Candidatus Nanohalobia</taxon>
        <taxon>Candidatus Nanohalobiales</taxon>
        <taxon>Candidatus Nanohalobiaceae</taxon>
        <taxon>Candidatus Nanohalobium</taxon>
    </lineage>
</organism>